<evidence type="ECO:0000256" key="3">
    <source>
        <dbReference type="ARBA" id="ARBA00022763"/>
    </source>
</evidence>
<dbReference type="InterPro" id="IPR036590">
    <property type="entry name" value="SRAP-like"/>
</dbReference>
<sequence>MCGRFVLSVSSVSIKKTFSLGSCPIFSPSYNIAPTQKILAILGEEESSLNPLSENNKWKSCFLHWGLIPSWAKNSKNSSNLINARLETLGVKPSFKQAFSQRRCLIPANGFYEWNREVYGKNPLLFYKTNKEVFAFAGLWEKWQSPTGEIIESATIINTQARGIMAEIHPRMPIILKKCAYQIWLDKSIQDPKLLSEILQSNLEDNLHFYPVNEAVNSVKNNYPELLEPEKVSKQLSLFQLKKF</sequence>
<keyword evidence="2 8" id="KW-0645">Protease</keyword>
<dbReference type="GO" id="GO:0006508">
    <property type="term" value="P:proteolysis"/>
    <property type="evidence" value="ECO:0007669"/>
    <property type="project" value="UniProtKB-KW"/>
</dbReference>
<dbReference type="Pfam" id="PF02586">
    <property type="entry name" value="SRAP"/>
    <property type="match status" value="1"/>
</dbReference>
<dbReference type="RefSeq" id="WP_099435810.1">
    <property type="nucleotide sequence ID" value="NZ_WMIA01000001.1"/>
</dbReference>
<dbReference type="GO" id="GO:0106300">
    <property type="term" value="P:protein-DNA covalent cross-linking repair"/>
    <property type="evidence" value="ECO:0007669"/>
    <property type="project" value="InterPro"/>
</dbReference>
<gene>
    <name evidence="9" type="ORF">GGC33_00075</name>
</gene>
<comment type="caution">
    <text evidence="9">The sequence shown here is derived from an EMBL/GenBank/DDBJ whole genome shotgun (WGS) entry which is preliminary data.</text>
</comment>
<dbReference type="GO" id="GO:0008233">
    <property type="term" value="F:peptidase activity"/>
    <property type="evidence" value="ECO:0007669"/>
    <property type="project" value="UniProtKB-KW"/>
</dbReference>
<dbReference type="GO" id="GO:0016829">
    <property type="term" value="F:lyase activity"/>
    <property type="evidence" value="ECO:0007669"/>
    <property type="project" value="UniProtKB-KW"/>
</dbReference>
<comment type="similarity">
    <text evidence="1 8">Belongs to the SOS response-associated peptidase family.</text>
</comment>
<evidence type="ECO:0000313" key="10">
    <source>
        <dbReference type="Proteomes" id="UP000437131"/>
    </source>
</evidence>
<dbReference type="EC" id="3.4.-.-" evidence="8"/>
<evidence type="ECO:0000256" key="2">
    <source>
        <dbReference type="ARBA" id="ARBA00022670"/>
    </source>
</evidence>
<keyword evidence="6" id="KW-0238">DNA-binding</keyword>
<protein>
    <recommendedName>
        <fullName evidence="8">Abasic site processing protein</fullName>
        <ecNumber evidence="8">3.4.-.-</ecNumber>
    </recommendedName>
</protein>
<keyword evidence="4 8" id="KW-0378">Hydrolase</keyword>
<evidence type="ECO:0000256" key="5">
    <source>
        <dbReference type="ARBA" id="ARBA00023124"/>
    </source>
</evidence>
<evidence type="ECO:0000313" key="9">
    <source>
        <dbReference type="EMBL" id="MTF37336.1"/>
    </source>
</evidence>
<organism evidence="9 10">
    <name type="scientific">Cyanobacterium aponinum 0216</name>
    <dbReference type="NCBI Taxonomy" id="2676140"/>
    <lineage>
        <taxon>Bacteria</taxon>
        <taxon>Bacillati</taxon>
        <taxon>Cyanobacteriota</taxon>
        <taxon>Cyanophyceae</taxon>
        <taxon>Oscillatoriophycideae</taxon>
        <taxon>Chroococcales</taxon>
        <taxon>Geminocystaceae</taxon>
        <taxon>Cyanobacterium</taxon>
    </lineage>
</organism>
<accession>A0A844GTD7</accession>
<keyword evidence="5" id="KW-0190">Covalent protein-DNA linkage</keyword>
<keyword evidence="3" id="KW-0227">DNA damage</keyword>
<dbReference type="PANTHER" id="PTHR13604">
    <property type="entry name" value="DC12-RELATED"/>
    <property type="match status" value="1"/>
</dbReference>
<evidence type="ECO:0000256" key="6">
    <source>
        <dbReference type="ARBA" id="ARBA00023125"/>
    </source>
</evidence>
<dbReference type="Gene3D" id="3.90.1680.10">
    <property type="entry name" value="SOS response associated peptidase-like"/>
    <property type="match status" value="1"/>
</dbReference>
<dbReference type="GO" id="GO:0003697">
    <property type="term" value="F:single-stranded DNA binding"/>
    <property type="evidence" value="ECO:0007669"/>
    <property type="project" value="InterPro"/>
</dbReference>
<evidence type="ECO:0000256" key="8">
    <source>
        <dbReference type="RuleBase" id="RU364100"/>
    </source>
</evidence>
<evidence type="ECO:0000256" key="7">
    <source>
        <dbReference type="ARBA" id="ARBA00023239"/>
    </source>
</evidence>
<dbReference type="AlphaFoldDB" id="A0A844GTD7"/>
<dbReference type="InterPro" id="IPR003738">
    <property type="entry name" value="SRAP"/>
</dbReference>
<dbReference type="Proteomes" id="UP000437131">
    <property type="component" value="Unassembled WGS sequence"/>
</dbReference>
<evidence type="ECO:0000256" key="4">
    <source>
        <dbReference type="ARBA" id="ARBA00022801"/>
    </source>
</evidence>
<dbReference type="SUPFAM" id="SSF143081">
    <property type="entry name" value="BB1717-like"/>
    <property type="match status" value="1"/>
</dbReference>
<dbReference type="PANTHER" id="PTHR13604:SF0">
    <property type="entry name" value="ABASIC SITE PROCESSING PROTEIN HMCES"/>
    <property type="match status" value="1"/>
</dbReference>
<dbReference type="EMBL" id="WMIA01000001">
    <property type="protein sequence ID" value="MTF37336.1"/>
    <property type="molecule type" value="Genomic_DNA"/>
</dbReference>
<name>A0A844GTD7_9CHRO</name>
<proteinExistence type="inferred from homology"/>
<keyword evidence="7" id="KW-0456">Lyase</keyword>
<evidence type="ECO:0000256" key="1">
    <source>
        <dbReference type="ARBA" id="ARBA00008136"/>
    </source>
</evidence>
<reference evidence="9 10" key="1">
    <citation type="submission" date="2019-11" db="EMBL/GenBank/DDBJ databases">
        <title>Isolation of a new High Light Tolerant Cyanobacteria.</title>
        <authorList>
            <person name="Dobson Z."/>
            <person name="Vaughn N."/>
            <person name="Vaughn M."/>
            <person name="Fromme P."/>
            <person name="Mazor Y."/>
        </authorList>
    </citation>
    <scope>NUCLEOTIDE SEQUENCE [LARGE SCALE GENOMIC DNA]</scope>
    <source>
        <strain evidence="9 10">0216</strain>
    </source>
</reference>